<evidence type="ECO:0000256" key="6">
    <source>
        <dbReference type="ARBA" id="ARBA00022692"/>
    </source>
</evidence>
<proteinExistence type="inferred from homology"/>
<evidence type="ECO:0000256" key="3">
    <source>
        <dbReference type="ARBA" id="ARBA00022448"/>
    </source>
</evidence>
<dbReference type="AlphaFoldDB" id="A0A0A1FL33"/>
<dbReference type="HOGENOM" id="CLU_098660_1_0_4"/>
<dbReference type="OrthoDB" id="3711263at2"/>
<feature type="transmembrane region" description="Helical" evidence="15">
    <location>
        <begin position="64"/>
        <end position="88"/>
    </location>
</feature>
<keyword evidence="9 14" id="KW-0560">Oxidoreductase</keyword>
<feature type="topological domain" description="Periplasmic" evidence="14">
    <location>
        <begin position="25"/>
        <end position="42"/>
    </location>
</feature>
<keyword evidence="6 14" id="KW-0812">Transmembrane</keyword>
<dbReference type="GO" id="GO:0005886">
    <property type="term" value="C:plasma membrane"/>
    <property type="evidence" value="ECO:0007669"/>
    <property type="project" value="UniProtKB-SubCell"/>
</dbReference>
<evidence type="ECO:0000256" key="7">
    <source>
        <dbReference type="ARBA" id="ARBA00022982"/>
    </source>
</evidence>
<evidence type="ECO:0000256" key="15">
    <source>
        <dbReference type="SAM" id="Phobius"/>
    </source>
</evidence>
<dbReference type="STRING" id="279058.LT85_4464"/>
<keyword evidence="13 14" id="KW-0676">Redox-active center</keyword>
<evidence type="ECO:0000256" key="9">
    <source>
        <dbReference type="ARBA" id="ARBA00023002"/>
    </source>
</evidence>
<dbReference type="GO" id="GO:0006457">
    <property type="term" value="P:protein folding"/>
    <property type="evidence" value="ECO:0007669"/>
    <property type="project" value="InterPro"/>
</dbReference>
<dbReference type="Gene3D" id="1.20.1550.10">
    <property type="entry name" value="DsbB-like"/>
    <property type="match status" value="1"/>
</dbReference>
<dbReference type="Pfam" id="PF02600">
    <property type="entry name" value="DsbB"/>
    <property type="match status" value="1"/>
</dbReference>
<keyword evidence="10 14" id="KW-0472">Membrane</keyword>
<dbReference type="PANTHER" id="PTHR36570">
    <property type="entry name" value="DISULFIDE BOND FORMATION PROTEIN B"/>
    <property type="match status" value="1"/>
</dbReference>
<keyword evidence="5" id="KW-0997">Cell inner membrane</keyword>
<dbReference type="HAMAP" id="MF_00286">
    <property type="entry name" value="DsbB"/>
    <property type="match status" value="1"/>
</dbReference>
<feature type="transmembrane region" description="Helical" evidence="15">
    <location>
        <begin position="7"/>
        <end position="27"/>
    </location>
</feature>
<evidence type="ECO:0000256" key="10">
    <source>
        <dbReference type="ARBA" id="ARBA00023136"/>
    </source>
</evidence>
<evidence type="ECO:0000256" key="2">
    <source>
        <dbReference type="ARBA" id="ARBA00008823"/>
    </source>
</evidence>
<dbReference type="SUPFAM" id="SSF158442">
    <property type="entry name" value="DsbB-like"/>
    <property type="match status" value="1"/>
</dbReference>
<accession>A0A0A1FL33</accession>
<keyword evidence="11 14" id="KW-1015">Disulfide bond</keyword>
<keyword evidence="4 14" id="KW-1003">Cell membrane</keyword>
<dbReference type="KEGG" id="care:LT85_4464"/>
<organism evidence="16 17">
    <name type="scientific">Collimonas arenae</name>
    <dbReference type="NCBI Taxonomy" id="279058"/>
    <lineage>
        <taxon>Bacteria</taxon>
        <taxon>Pseudomonadati</taxon>
        <taxon>Pseudomonadota</taxon>
        <taxon>Betaproteobacteria</taxon>
        <taxon>Burkholderiales</taxon>
        <taxon>Oxalobacteraceae</taxon>
        <taxon>Collimonas</taxon>
    </lineage>
</organism>
<dbReference type="EMBL" id="CP009962">
    <property type="protein sequence ID" value="AIY43622.1"/>
    <property type="molecule type" value="Genomic_DNA"/>
</dbReference>
<dbReference type="GO" id="GO:0009055">
    <property type="term" value="F:electron transfer activity"/>
    <property type="evidence" value="ECO:0007669"/>
    <property type="project" value="UniProtKB-UniRule"/>
</dbReference>
<dbReference type="InterPro" id="IPR050183">
    <property type="entry name" value="DsbB"/>
</dbReference>
<dbReference type="InterPro" id="IPR023380">
    <property type="entry name" value="DsbB-like_sf"/>
</dbReference>
<evidence type="ECO:0000256" key="8">
    <source>
        <dbReference type="ARBA" id="ARBA00022989"/>
    </source>
</evidence>
<evidence type="ECO:0000256" key="1">
    <source>
        <dbReference type="ARBA" id="ARBA00004429"/>
    </source>
</evidence>
<comment type="caution">
    <text evidence="14">Lacks conserved residue(s) required for the propagation of feature annotation.</text>
</comment>
<evidence type="ECO:0000256" key="14">
    <source>
        <dbReference type="HAMAP-Rule" id="MF_00286"/>
    </source>
</evidence>
<feature type="topological domain" description="Cytoplasmic" evidence="14">
    <location>
        <begin position="1"/>
        <end position="7"/>
    </location>
</feature>
<dbReference type="InterPro" id="IPR003752">
    <property type="entry name" value="DiS_bond_form_DsbB/BdbC"/>
</dbReference>
<evidence type="ECO:0000256" key="5">
    <source>
        <dbReference type="ARBA" id="ARBA00022519"/>
    </source>
</evidence>
<dbReference type="RefSeq" id="WP_038493243.1">
    <property type="nucleotide sequence ID" value="NZ_CP009962.1"/>
</dbReference>
<feature type="disulfide bond" description="Redox-active" evidence="14">
    <location>
        <begin position="34"/>
        <end position="37"/>
    </location>
</feature>
<keyword evidence="8 14" id="KW-1133">Transmembrane helix</keyword>
<keyword evidence="17" id="KW-1185">Reference proteome</keyword>
<comment type="subcellular location">
    <subcellularLocation>
        <location evidence="1">Cell inner membrane</location>
        <topology evidence="1">Multi-pass membrane protein</topology>
    </subcellularLocation>
    <subcellularLocation>
        <location evidence="14">Cell membrane</location>
        <topology evidence="14">Multi-pass membrane protein</topology>
    </subcellularLocation>
</comment>
<sequence length="166" mass="17333">MKTSKSILLAVAFICLVILGAALYLQHYEGMQPCPLCVIQRYAFAAIALICLICASLPSGAQKAGAGLGILAAMGGAGTAIWHLWIIAHPAISCGRDALEGPMNALPPATLLPSVFQVDAFALCTTAYDPIMGLSIPQWSLLGFVVLLVILVATLFKRSSADNGGY</sequence>
<dbReference type="GO" id="GO:0015035">
    <property type="term" value="F:protein-disulfide reductase activity"/>
    <property type="evidence" value="ECO:0007669"/>
    <property type="project" value="UniProtKB-UniRule"/>
</dbReference>
<comment type="similarity">
    <text evidence="2 14">Belongs to the DsbB family.</text>
</comment>
<gene>
    <name evidence="14 16" type="primary">dsbB</name>
    <name evidence="16" type="ORF">LT85_4464</name>
</gene>
<dbReference type="NCBIfam" id="NF002552">
    <property type="entry name" value="PRK02110.1"/>
    <property type="match status" value="1"/>
</dbReference>
<dbReference type="Proteomes" id="UP000030302">
    <property type="component" value="Chromosome"/>
</dbReference>
<evidence type="ECO:0000256" key="4">
    <source>
        <dbReference type="ARBA" id="ARBA00022475"/>
    </source>
</evidence>
<feature type="topological domain" description="Cytoplasmic" evidence="14">
    <location>
        <begin position="158"/>
        <end position="166"/>
    </location>
</feature>
<comment type="function">
    <text evidence="14">Required for disulfide bond formation in some periplasmic proteins. Acts by oxidizing the DsbA protein.</text>
</comment>
<evidence type="ECO:0000256" key="11">
    <source>
        <dbReference type="ARBA" id="ARBA00023157"/>
    </source>
</evidence>
<evidence type="ECO:0000313" key="16">
    <source>
        <dbReference type="EMBL" id="AIY43622.1"/>
    </source>
</evidence>
<name>A0A0A1FL33_9BURK</name>
<evidence type="ECO:0000313" key="17">
    <source>
        <dbReference type="Proteomes" id="UP000030302"/>
    </source>
</evidence>
<evidence type="ECO:0000256" key="12">
    <source>
        <dbReference type="ARBA" id="ARBA00023186"/>
    </source>
</evidence>
<protein>
    <recommendedName>
        <fullName evidence="14">Disulfide bond formation protein B</fullName>
    </recommendedName>
    <alternativeName>
        <fullName evidence="14">Disulfide oxidoreductase</fullName>
    </alternativeName>
</protein>
<evidence type="ECO:0000256" key="13">
    <source>
        <dbReference type="ARBA" id="ARBA00023284"/>
    </source>
</evidence>
<reference evidence="17" key="1">
    <citation type="journal article" date="2014" name="Soil Biol. Biochem.">
        <title>Structure and function of bacterial communities in ageing soils: Insights from the Mendocino ecological staircase.</title>
        <authorList>
            <person name="Uroz S."/>
            <person name="Tech J.J."/>
            <person name="Sawaya N.A."/>
            <person name="Frey-Klett P."/>
            <person name="Leveau J.H.J."/>
        </authorList>
    </citation>
    <scope>NUCLEOTIDE SEQUENCE [LARGE SCALE GENOMIC DNA]</scope>
    <source>
        <strain evidence="17">Cal35</strain>
    </source>
</reference>
<feature type="transmembrane region" description="Helical" evidence="15">
    <location>
        <begin position="136"/>
        <end position="156"/>
    </location>
</feature>
<keyword evidence="3 14" id="KW-0813">Transport</keyword>
<keyword evidence="12 14" id="KW-0143">Chaperone</keyword>
<dbReference type="PANTHER" id="PTHR36570:SF3">
    <property type="entry name" value="DISULFIDE BOND FORMATION PROTEIN B"/>
    <property type="match status" value="1"/>
</dbReference>
<dbReference type="InterPro" id="IPR022920">
    <property type="entry name" value="Disulphide_bond_form_DsbB"/>
</dbReference>
<feature type="transmembrane region" description="Helical" evidence="15">
    <location>
        <begin position="39"/>
        <end position="57"/>
    </location>
</feature>
<keyword evidence="7 14" id="KW-0249">Electron transport</keyword>